<dbReference type="Pfam" id="PF10200">
    <property type="entry name" value="Ndufs5"/>
    <property type="match status" value="1"/>
</dbReference>
<feature type="disulfide bond" evidence="12">
    <location>
        <begin position="27"/>
        <end position="60"/>
    </location>
</feature>
<evidence type="ECO:0000256" key="4">
    <source>
        <dbReference type="ARBA" id="ARBA00007372"/>
    </source>
</evidence>
<proteinExistence type="inferred from homology"/>
<dbReference type="PROSITE" id="PS51808">
    <property type="entry name" value="CHCH"/>
    <property type="match status" value="1"/>
</dbReference>
<evidence type="ECO:0000256" key="7">
    <source>
        <dbReference type="ARBA" id="ARBA00022792"/>
    </source>
</evidence>
<sequence>MSISPAFRTPFTDLTGHIGNHQYYSKCGPLEMKLMNCFEAYGLRKGQIVCSDIMEDFNECVLKRKQHKRIEIMEAERRRQYKAGERSKEELYAKSPRIDAY</sequence>
<evidence type="ECO:0000313" key="13">
    <source>
        <dbReference type="EMBL" id="NOV45264.1"/>
    </source>
</evidence>
<evidence type="ECO:0000256" key="6">
    <source>
        <dbReference type="ARBA" id="ARBA00022660"/>
    </source>
</evidence>
<protein>
    <submittedName>
        <fullName evidence="13">Uncharacterized protein</fullName>
    </submittedName>
</protein>
<evidence type="ECO:0000256" key="2">
    <source>
        <dbReference type="ARBA" id="ARBA00004569"/>
    </source>
</evidence>
<reference evidence="13" key="1">
    <citation type="submission" date="2020-03" db="EMBL/GenBank/DDBJ databases">
        <title>Transcriptomic Profiling of the Digestive Tract of the Rat Flea, Xenopsylla cheopis, Following Blood Feeding and Infection with Yersinia pestis.</title>
        <authorList>
            <person name="Bland D.M."/>
            <person name="Martens C.A."/>
            <person name="Virtaneva K."/>
            <person name="Kanakabandi K."/>
            <person name="Long D."/>
            <person name="Rosenke R."/>
            <person name="Saturday G.A."/>
            <person name="Hoyt F.H."/>
            <person name="Bruno D.P."/>
            <person name="Ribeiro J.M.C."/>
            <person name="Hinnebusch J."/>
        </authorList>
    </citation>
    <scope>NUCLEOTIDE SEQUENCE</scope>
</reference>
<comment type="similarity">
    <text evidence="4">Belongs to the complex I NDUFS5 subunit family.</text>
</comment>
<dbReference type="InterPro" id="IPR019342">
    <property type="entry name" value="NADH_UbQ_OxRdtase_FeS-su5"/>
</dbReference>
<dbReference type="EMBL" id="GIIL01001538">
    <property type="protein sequence ID" value="NOV45264.1"/>
    <property type="molecule type" value="Transcribed_RNA"/>
</dbReference>
<dbReference type="PANTHER" id="PTHR21268">
    <property type="entry name" value="NADH DEHYDROGENASE [UBIQUINONE] IRON-SULFUR PROTEIN 5"/>
    <property type="match status" value="1"/>
</dbReference>
<evidence type="ECO:0000256" key="1">
    <source>
        <dbReference type="ARBA" id="ARBA00003195"/>
    </source>
</evidence>
<keyword evidence="7" id="KW-0999">Mitochondrion inner membrane</keyword>
<dbReference type="GO" id="GO:0005743">
    <property type="term" value="C:mitochondrial inner membrane"/>
    <property type="evidence" value="ECO:0007669"/>
    <property type="project" value="UniProtKB-SubCell"/>
</dbReference>
<keyword evidence="11 12" id="KW-1015">Disulfide bond</keyword>
<keyword evidence="5" id="KW-0813">Transport</keyword>
<dbReference type="AlphaFoldDB" id="A0A6M2DH93"/>
<evidence type="ECO:0000256" key="10">
    <source>
        <dbReference type="ARBA" id="ARBA00023136"/>
    </source>
</evidence>
<keyword evidence="9" id="KW-0496">Mitochondrion</keyword>
<dbReference type="PANTHER" id="PTHR21268:SF2">
    <property type="entry name" value="NADH DEHYDROGENASE [UBIQUINONE] IRON-SULFUR PROTEIN 5"/>
    <property type="match status" value="1"/>
</dbReference>
<accession>A0A6M2DH93</accession>
<keyword evidence="6" id="KW-0679">Respiratory chain</keyword>
<evidence type="ECO:0000256" key="5">
    <source>
        <dbReference type="ARBA" id="ARBA00022448"/>
    </source>
</evidence>
<comment type="function">
    <text evidence="1">Accessory subunit of the mitochondrial membrane respiratory chain NADH dehydrogenase (Complex I), that is believed not to be involved in catalysis. Complex I functions in the transfer of electrons from NADH to the respiratory chain. The immediate electron acceptor for the enzyme is believed to be ubiquinone.</text>
</comment>
<keyword evidence="10" id="KW-0472">Membrane</keyword>
<evidence type="ECO:0000256" key="8">
    <source>
        <dbReference type="ARBA" id="ARBA00022982"/>
    </source>
</evidence>
<evidence type="ECO:0000256" key="3">
    <source>
        <dbReference type="ARBA" id="ARBA00004637"/>
    </source>
</evidence>
<comment type="subcellular location">
    <subcellularLocation>
        <location evidence="3">Mitochondrion inner membrane</location>
        <topology evidence="3">Peripheral membrane protein</topology>
    </subcellularLocation>
    <subcellularLocation>
        <location evidence="2">Mitochondrion intermembrane space</location>
    </subcellularLocation>
</comment>
<organism evidence="13">
    <name type="scientific">Xenopsylla cheopis</name>
    <name type="common">Oriental rat flea</name>
    <name type="synonym">Pulex cheopis</name>
    <dbReference type="NCBI Taxonomy" id="163159"/>
    <lineage>
        <taxon>Eukaryota</taxon>
        <taxon>Metazoa</taxon>
        <taxon>Ecdysozoa</taxon>
        <taxon>Arthropoda</taxon>
        <taxon>Hexapoda</taxon>
        <taxon>Insecta</taxon>
        <taxon>Pterygota</taxon>
        <taxon>Neoptera</taxon>
        <taxon>Endopterygota</taxon>
        <taxon>Siphonaptera</taxon>
        <taxon>Pulicidae</taxon>
        <taxon>Xenopsyllinae</taxon>
        <taxon>Xenopsylla</taxon>
    </lineage>
</organism>
<feature type="disulfide bond" evidence="12">
    <location>
        <begin position="37"/>
        <end position="50"/>
    </location>
</feature>
<evidence type="ECO:0000256" key="11">
    <source>
        <dbReference type="ARBA" id="ARBA00023157"/>
    </source>
</evidence>
<dbReference type="GO" id="GO:0005758">
    <property type="term" value="C:mitochondrial intermembrane space"/>
    <property type="evidence" value="ECO:0007669"/>
    <property type="project" value="UniProtKB-SubCell"/>
</dbReference>
<name>A0A6M2DH93_XENCH</name>
<evidence type="ECO:0000256" key="12">
    <source>
        <dbReference type="PIRSR" id="PIRSR619342-50"/>
    </source>
</evidence>
<evidence type="ECO:0000256" key="9">
    <source>
        <dbReference type="ARBA" id="ARBA00023128"/>
    </source>
</evidence>
<keyword evidence="8" id="KW-0249">Electron transport</keyword>